<gene>
    <name evidence="1" type="ORF">TIFTF001_021944</name>
</gene>
<accession>A0AA88AT46</accession>
<keyword evidence="2" id="KW-1185">Reference proteome</keyword>
<evidence type="ECO:0000313" key="1">
    <source>
        <dbReference type="EMBL" id="GMN52798.1"/>
    </source>
</evidence>
<dbReference type="Proteomes" id="UP001187192">
    <property type="component" value="Unassembled WGS sequence"/>
</dbReference>
<sequence length="174" mass="19210">MRKIKTKIKPRITVDRLSSLQNNVRSKILSLLPIEQAIRTIPCSPRIGKIKSSLKIKNNLSPSVLSVSIVAEAVEWTGALWLVGDNGGFAAWLTAQKNKAKRKWERRKQNIPIQIAPQFLPNFAAALLVAIPQHSYTDCFPVSAQLCCSKAAAIPQHFYTDCSSLSPDFAATLL</sequence>
<reference evidence="1" key="1">
    <citation type="submission" date="2023-07" db="EMBL/GenBank/DDBJ databases">
        <title>draft genome sequence of fig (Ficus carica).</title>
        <authorList>
            <person name="Takahashi T."/>
            <person name="Nishimura K."/>
        </authorList>
    </citation>
    <scope>NUCLEOTIDE SEQUENCE</scope>
</reference>
<comment type="caution">
    <text evidence="1">The sequence shown here is derived from an EMBL/GenBank/DDBJ whole genome shotgun (WGS) entry which is preliminary data.</text>
</comment>
<proteinExistence type="predicted"/>
<dbReference type="AlphaFoldDB" id="A0AA88AT46"/>
<dbReference type="EMBL" id="BTGU01000043">
    <property type="protein sequence ID" value="GMN52798.1"/>
    <property type="molecule type" value="Genomic_DNA"/>
</dbReference>
<evidence type="ECO:0000313" key="2">
    <source>
        <dbReference type="Proteomes" id="UP001187192"/>
    </source>
</evidence>
<protein>
    <submittedName>
        <fullName evidence="1">Uncharacterized protein</fullName>
    </submittedName>
</protein>
<organism evidence="1 2">
    <name type="scientific">Ficus carica</name>
    <name type="common">Common fig</name>
    <dbReference type="NCBI Taxonomy" id="3494"/>
    <lineage>
        <taxon>Eukaryota</taxon>
        <taxon>Viridiplantae</taxon>
        <taxon>Streptophyta</taxon>
        <taxon>Embryophyta</taxon>
        <taxon>Tracheophyta</taxon>
        <taxon>Spermatophyta</taxon>
        <taxon>Magnoliopsida</taxon>
        <taxon>eudicotyledons</taxon>
        <taxon>Gunneridae</taxon>
        <taxon>Pentapetalae</taxon>
        <taxon>rosids</taxon>
        <taxon>fabids</taxon>
        <taxon>Rosales</taxon>
        <taxon>Moraceae</taxon>
        <taxon>Ficeae</taxon>
        <taxon>Ficus</taxon>
    </lineage>
</organism>
<name>A0AA88AT46_FICCA</name>